<keyword evidence="3" id="KW-1185">Reference proteome</keyword>
<keyword evidence="1" id="KW-0472">Membrane</keyword>
<protein>
    <submittedName>
        <fullName evidence="2">Uncharacterized protein</fullName>
    </submittedName>
</protein>
<gene>
    <name evidence="2" type="ORF">BO97DRAFT_413769</name>
</gene>
<dbReference type="RefSeq" id="XP_025551993.1">
    <property type="nucleotide sequence ID" value="XM_025696309.1"/>
</dbReference>
<evidence type="ECO:0000313" key="2">
    <source>
        <dbReference type="EMBL" id="RAL12839.1"/>
    </source>
</evidence>
<feature type="transmembrane region" description="Helical" evidence="1">
    <location>
        <begin position="30"/>
        <end position="54"/>
    </location>
</feature>
<proteinExistence type="predicted"/>
<dbReference type="VEuPathDB" id="FungiDB:BO97DRAFT_413769"/>
<sequence>MSASTPTPQPTPSAIAGKPVTFWTTLGPTAIMTIIGFGLGLVTFIVGLLGWYCFIKKKTQLERRYALPNITYNVTDSHDLEAVLNMLRLPPSLPAPMPVDRSSLSRWQRTKLWFRRAPAPAPIFRLRPLEPSKAAFDGRGPWILDRPLVRRVSPKPIATRRTRSV</sequence>
<keyword evidence="1" id="KW-1133">Transmembrane helix</keyword>
<dbReference type="GeneID" id="37200598"/>
<evidence type="ECO:0000256" key="1">
    <source>
        <dbReference type="SAM" id="Phobius"/>
    </source>
</evidence>
<reference evidence="2 3" key="1">
    <citation type="submission" date="2018-02" db="EMBL/GenBank/DDBJ databases">
        <title>The genomes of Aspergillus section Nigri reveals drivers in fungal speciation.</title>
        <authorList>
            <consortium name="DOE Joint Genome Institute"/>
            <person name="Vesth T.C."/>
            <person name="Nybo J."/>
            <person name="Theobald S."/>
            <person name="Brandl J."/>
            <person name="Frisvad J.C."/>
            <person name="Nielsen K.F."/>
            <person name="Lyhne E.K."/>
            <person name="Kogle M.E."/>
            <person name="Kuo A."/>
            <person name="Riley R."/>
            <person name="Clum A."/>
            <person name="Nolan M."/>
            <person name="Lipzen A."/>
            <person name="Salamov A."/>
            <person name="Henrissat B."/>
            <person name="Wiebenga A."/>
            <person name="De vries R.P."/>
            <person name="Grigoriev I.V."/>
            <person name="Mortensen U.H."/>
            <person name="Andersen M.R."/>
            <person name="Baker S.E."/>
        </authorList>
    </citation>
    <scope>NUCLEOTIDE SEQUENCE [LARGE SCALE GENOMIC DNA]</scope>
    <source>
        <strain evidence="2 3">CBS 101889</strain>
    </source>
</reference>
<organism evidence="2 3">
    <name type="scientific">Aspergillus homomorphus (strain CBS 101889)</name>
    <dbReference type="NCBI Taxonomy" id="1450537"/>
    <lineage>
        <taxon>Eukaryota</taxon>
        <taxon>Fungi</taxon>
        <taxon>Dikarya</taxon>
        <taxon>Ascomycota</taxon>
        <taxon>Pezizomycotina</taxon>
        <taxon>Eurotiomycetes</taxon>
        <taxon>Eurotiomycetidae</taxon>
        <taxon>Eurotiales</taxon>
        <taxon>Aspergillaceae</taxon>
        <taxon>Aspergillus</taxon>
        <taxon>Aspergillus subgen. Circumdati</taxon>
    </lineage>
</organism>
<evidence type="ECO:0000313" key="3">
    <source>
        <dbReference type="Proteomes" id="UP000248961"/>
    </source>
</evidence>
<dbReference type="AlphaFoldDB" id="A0A395HZ91"/>
<accession>A0A395HZ91</accession>
<name>A0A395HZ91_ASPHC</name>
<dbReference type="EMBL" id="KZ824281">
    <property type="protein sequence ID" value="RAL12839.1"/>
    <property type="molecule type" value="Genomic_DNA"/>
</dbReference>
<dbReference type="Proteomes" id="UP000248961">
    <property type="component" value="Unassembled WGS sequence"/>
</dbReference>
<keyword evidence="1" id="KW-0812">Transmembrane</keyword>